<dbReference type="Proteomes" id="UP001362999">
    <property type="component" value="Unassembled WGS sequence"/>
</dbReference>
<protein>
    <submittedName>
        <fullName evidence="2">Uncharacterized protein</fullName>
    </submittedName>
</protein>
<evidence type="ECO:0000313" key="2">
    <source>
        <dbReference type="EMBL" id="KAK7000817.1"/>
    </source>
</evidence>
<evidence type="ECO:0000256" key="1">
    <source>
        <dbReference type="SAM" id="Phobius"/>
    </source>
</evidence>
<accession>A0AAW0A3Y3</accession>
<gene>
    <name evidence="2" type="ORF">R3P38DRAFT_3284887</name>
</gene>
<reference evidence="2 3" key="1">
    <citation type="journal article" date="2024" name="J Genomics">
        <title>Draft genome sequencing and assembly of Favolaschia claudopus CIRM-BRFM 2984 isolated from oak limbs.</title>
        <authorList>
            <person name="Navarro D."/>
            <person name="Drula E."/>
            <person name="Chaduli D."/>
            <person name="Cazenave R."/>
            <person name="Ahrendt S."/>
            <person name="Wang J."/>
            <person name="Lipzen A."/>
            <person name="Daum C."/>
            <person name="Barry K."/>
            <person name="Grigoriev I.V."/>
            <person name="Favel A."/>
            <person name="Rosso M.N."/>
            <person name="Martin F."/>
        </authorList>
    </citation>
    <scope>NUCLEOTIDE SEQUENCE [LARGE SCALE GENOMIC DNA]</scope>
    <source>
        <strain evidence="2 3">CIRM-BRFM 2984</strain>
    </source>
</reference>
<dbReference type="AlphaFoldDB" id="A0AAW0A3Y3"/>
<proteinExistence type="predicted"/>
<keyword evidence="1" id="KW-0812">Transmembrane</keyword>
<keyword evidence="3" id="KW-1185">Reference proteome</keyword>
<sequence length="224" mass="25317">MSFSGYATPVATLKYSPQYFASLTFLRVQELDYPEIATSSIVKSWSFTDNIPSTALGTVIQPGELVPFLDDVLPYLGRWQLHSRLGSQYIFLDVRYVYNAVQLIIYLFFIQRTSARIPESGSAVPTRNVASELLATESPKYRVYSVRAEPSIITLTLLHYSLYFLVHAYKRYPTTLTLSVLHHLRTSDPLLDLLLPSSLLFHSASAAPALVANVGLRTIRRRKR</sequence>
<keyword evidence="1" id="KW-1133">Transmembrane helix</keyword>
<dbReference type="EMBL" id="JAWWNJ010000086">
    <property type="protein sequence ID" value="KAK7000817.1"/>
    <property type="molecule type" value="Genomic_DNA"/>
</dbReference>
<evidence type="ECO:0000313" key="3">
    <source>
        <dbReference type="Proteomes" id="UP001362999"/>
    </source>
</evidence>
<comment type="caution">
    <text evidence="2">The sequence shown here is derived from an EMBL/GenBank/DDBJ whole genome shotgun (WGS) entry which is preliminary data.</text>
</comment>
<feature type="transmembrane region" description="Helical" evidence="1">
    <location>
        <begin position="193"/>
        <end position="216"/>
    </location>
</feature>
<name>A0AAW0A3Y3_9AGAR</name>
<organism evidence="2 3">
    <name type="scientific">Favolaschia claudopus</name>
    <dbReference type="NCBI Taxonomy" id="2862362"/>
    <lineage>
        <taxon>Eukaryota</taxon>
        <taxon>Fungi</taxon>
        <taxon>Dikarya</taxon>
        <taxon>Basidiomycota</taxon>
        <taxon>Agaricomycotina</taxon>
        <taxon>Agaricomycetes</taxon>
        <taxon>Agaricomycetidae</taxon>
        <taxon>Agaricales</taxon>
        <taxon>Marasmiineae</taxon>
        <taxon>Mycenaceae</taxon>
        <taxon>Favolaschia</taxon>
    </lineage>
</organism>
<keyword evidence="1" id="KW-0472">Membrane</keyword>